<dbReference type="InterPro" id="IPR016157">
    <property type="entry name" value="Cullin_CS"/>
</dbReference>
<comment type="subcellular location">
    <subcellularLocation>
        <location evidence="2">Cytoplasm</location>
    </subcellularLocation>
    <subcellularLocation>
        <location evidence="1">Nucleus</location>
    </subcellularLocation>
</comment>
<dbReference type="InterPro" id="IPR036388">
    <property type="entry name" value="WH-like_DNA-bd_sf"/>
</dbReference>
<dbReference type="InterPro" id="IPR036317">
    <property type="entry name" value="Cullin_homology_sf"/>
</dbReference>
<keyword evidence="6" id="KW-1017">Isopeptide bond</keyword>
<dbReference type="PANTHER" id="PTHR11932">
    <property type="entry name" value="CULLIN"/>
    <property type="match status" value="1"/>
</dbReference>
<dbReference type="PROSITE" id="PS01256">
    <property type="entry name" value="CULLIN_1"/>
    <property type="match status" value="1"/>
</dbReference>
<comment type="similarity">
    <text evidence="4 15 16">Belongs to the cullin family.</text>
</comment>
<evidence type="ECO:0000256" key="4">
    <source>
        <dbReference type="ARBA" id="ARBA00006019"/>
    </source>
</evidence>
<keyword evidence="7" id="KW-0597">Phosphoprotein</keyword>
<keyword evidence="11" id="KW-0234">DNA repair</keyword>
<evidence type="ECO:0000256" key="10">
    <source>
        <dbReference type="ARBA" id="ARBA00022843"/>
    </source>
</evidence>
<dbReference type="InterPro" id="IPR016158">
    <property type="entry name" value="Cullin_homology"/>
</dbReference>
<dbReference type="InterPro" id="IPR045093">
    <property type="entry name" value="Cullin"/>
</dbReference>
<dbReference type="InterPro" id="IPR059120">
    <property type="entry name" value="Cullin-like_AB"/>
</dbReference>
<dbReference type="Gene3D" id="3.30.230.130">
    <property type="entry name" value="Cullin, Chain C, Domain 2"/>
    <property type="match status" value="1"/>
</dbReference>
<dbReference type="FunFam" id="1.10.10.10:FF:000050">
    <property type="entry name" value="Cullin 4B"/>
    <property type="match status" value="1"/>
</dbReference>
<organism evidence="19 20">
    <name type="scientific">Pygocentrus nattereri</name>
    <name type="common">Red-bellied piranha</name>
    <dbReference type="NCBI Taxonomy" id="42514"/>
    <lineage>
        <taxon>Eukaryota</taxon>
        <taxon>Metazoa</taxon>
        <taxon>Chordata</taxon>
        <taxon>Craniata</taxon>
        <taxon>Vertebrata</taxon>
        <taxon>Euteleostomi</taxon>
        <taxon>Actinopterygii</taxon>
        <taxon>Neopterygii</taxon>
        <taxon>Teleostei</taxon>
        <taxon>Ostariophysi</taxon>
        <taxon>Characiformes</taxon>
        <taxon>Characoidei</taxon>
        <taxon>Pygocentrus</taxon>
    </lineage>
</organism>
<dbReference type="Gene3D" id="1.10.10.10">
    <property type="entry name" value="Winged helix-like DNA-binding domain superfamily/Winged helix DNA-binding domain"/>
    <property type="match status" value="1"/>
</dbReference>
<evidence type="ECO:0000256" key="8">
    <source>
        <dbReference type="ARBA" id="ARBA00022763"/>
    </source>
</evidence>
<evidence type="ECO:0000256" key="12">
    <source>
        <dbReference type="ARBA" id="ARBA00023242"/>
    </source>
</evidence>
<dbReference type="GO" id="GO:0006281">
    <property type="term" value="P:DNA repair"/>
    <property type="evidence" value="ECO:0007669"/>
    <property type="project" value="UniProtKB-KW"/>
</dbReference>
<keyword evidence="13" id="KW-0131">Cell cycle</keyword>
<evidence type="ECO:0000313" key="19">
    <source>
        <dbReference type="Ensembl" id="ENSPNAP00000050926.1"/>
    </source>
</evidence>
<keyword evidence="20" id="KW-1185">Reference proteome</keyword>
<evidence type="ECO:0000256" key="6">
    <source>
        <dbReference type="ARBA" id="ARBA00022499"/>
    </source>
</evidence>
<proteinExistence type="inferred from homology"/>
<evidence type="ECO:0000256" key="5">
    <source>
        <dbReference type="ARBA" id="ARBA00022490"/>
    </source>
</evidence>
<name>A0AAR2JM56_PYGNA</name>
<keyword evidence="9" id="KW-0833">Ubl conjugation pathway</keyword>
<dbReference type="SMART" id="SM00884">
    <property type="entry name" value="Cullin_Nedd8"/>
    <property type="match status" value="1"/>
</dbReference>
<dbReference type="InterPro" id="IPR001373">
    <property type="entry name" value="Cullin_N"/>
</dbReference>
<dbReference type="Ensembl" id="ENSPNAT00000073795.1">
    <property type="protein sequence ID" value="ENSPNAP00000050926.1"/>
    <property type="gene ID" value="ENSPNAG00000021228.2"/>
</dbReference>
<evidence type="ECO:0000256" key="17">
    <source>
        <dbReference type="SAM" id="MobiDB-lite"/>
    </source>
</evidence>
<comment type="pathway">
    <text evidence="3">Protein modification; protein ubiquitination.</text>
</comment>
<dbReference type="AlphaFoldDB" id="A0AAR2JM56"/>
<evidence type="ECO:0000256" key="2">
    <source>
        <dbReference type="ARBA" id="ARBA00004496"/>
    </source>
</evidence>
<dbReference type="Pfam" id="PF00888">
    <property type="entry name" value="Cullin"/>
    <property type="match status" value="1"/>
</dbReference>
<keyword evidence="12" id="KW-0539">Nucleus</keyword>
<sequence length="869" mass="100051">MRRLDSIKEKNTHIAAAKLSPSGRSIYQPRPAASDVRSDSGLTSPKKRKIHSAEREDSATEPVPSSPKAACHSSSSASCSANSSQHIQKKLRFEEPLDLLGLDVKMAEESPTASCSKAKSALLAAGVAHHANGLTKSAGSATFANSKPGAAKKLVIKNFKEKPKLPENYTHETWQKLKEAVEAIQNSTSIKYNLEELYQAVENLCSHKISAKLYKQLRVVCEDHIKAQIDQFREYPFRVLFLKKIDKCWQDHCRQMIMIRSIFLFLDRTYVLQNSMLPSIWDMGLELFRFYIISDLKVQSKTIDGILLLIERERSGEAIDRSLLRSLLSMLSDLQIYQDSFEQRFLEETNRLYAAEGQRLMQEREVPEYLHHVNKRLEEEADRVITYLDQSTQKPLIATVEKQLLGEHLTATLQKGLNHLLDENRIQDLSLLYQLFSRVRGGVQVLLQHWIEYIKAFGSTIVINPEKDKTMVQELLDFKDKVDSIIDVCFMKNEKFVNAMKEAFETFINKRPNKPAELIAKYVDSKLRAGNKEATDEELEKMLDKIMIIFRFIYGKDVFEAFYKKDLAKRLLVGKSASVDAEKSMLSKLKHECGAAFTSKLEGMFKDMELSKDIMVQFKQYMQCQNIPGNIELTVNILTMGYWPTYVPMEVHLPPEMVRLQEIFKTFYLGKHSGRKLQWQSTLGHCVLKAEFKEGKKELQVSLFQTLVLLMFNEGEEFCLEEIKLATGIEDSELRRTLQSLACGKARVLTKTPKSKDVEDGDKFSCNDDFKHKLFRIKINQIQMKETVEEQASTTERVFQDRQYQIDAAIVRIMKMRKTLSHNLLVSEVYNQLKFPVKPADLKKRIESLIDRDYMERDKENPNQYNYVA</sequence>
<dbReference type="GO" id="GO:0031464">
    <property type="term" value="C:Cul4A-RING E3 ubiquitin ligase complex"/>
    <property type="evidence" value="ECO:0007669"/>
    <property type="project" value="UniProtKB-ARBA"/>
</dbReference>
<dbReference type="SUPFAM" id="SSF75632">
    <property type="entry name" value="Cullin homology domain"/>
    <property type="match status" value="1"/>
</dbReference>
<dbReference type="SMART" id="SM00182">
    <property type="entry name" value="CULLIN"/>
    <property type="match status" value="1"/>
</dbReference>
<keyword evidence="10" id="KW-0832">Ubl conjugation</keyword>
<dbReference type="GO" id="GO:0042254">
    <property type="term" value="P:ribosome biogenesis"/>
    <property type="evidence" value="ECO:0007669"/>
    <property type="project" value="UniProtKB-ARBA"/>
</dbReference>
<dbReference type="FunFam" id="1.20.1310.10:FF:000059">
    <property type="entry name" value="Cullin-4B"/>
    <property type="match status" value="1"/>
</dbReference>
<dbReference type="GO" id="GO:0005737">
    <property type="term" value="C:cytoplasm"/>
    <property type="evidence" value="ECO:0007669"/>
    <property type="project" value="UniProtKB-SubCell"/>
</dbReference>
<dbReference type="GO" id="GO:0005634">
    <property type="term" value="C:nucleus"/>
    <property type="evidence" value="ECO:0007669"/>
    <property type="project" value="UniProtKB-SubCell"/>
</dbReference>
<dbReference type="InterPro" id="IPR036390">
    <property type="entry name" value="WH_DNA-bd_sf"/>
</dbReference>
<evidence type="ECO:0000256" key="11">
    <source>
        <dbReference type="ARBA" id="ARBA00023204"/>
    </source>
</evidence>
<dbReference type="FunFam" id="1.20.1310.10:FF:000008">
    <property type="entry name" value="Cullin 4B"/>
    <property type="match status" value="1"/>
</dbReference>
<dbReference type="Proteomes" id="UP001501920">
    <property type="component" value="Chromosome 8"/>
</dbReference>
<accession>A0AAR2JM56</accession>
<dbReference type="Pfam" id="PF10557">
    <property type="entry name" value="Cullin_Nedd8"/>
    <property type="match status" value="1"/>
</dbReference>
<gene>
    <name evidence="19" type="primary">CUL4B</name>
</gene>
<evidence type="ECO:0000259" key="18">
    <source>
        <dbReference type="PROSITE" id="PS50069"/>
    </source>
</evidence>
<dbReference type="Gene3D" id="1.20.1310.10">
    <property type="entry name" value="Cullin Repeats"/>
    <property type="match status" value="4"/>
</dbReference>
<dbReference type="FunFam" id="1.20.1310.10:FF:000003">
    <property type="entry name" value="Cullin 4A"/>
    <property type="match status" value="1"/>
</dbReference>
<dbReference type="GO" id="GO:0016567">
    <property type="term" value="P:protein ubiquitination"/>
    <property type="evidence" value="ECO:0007669"/>
    <property type="project" value="UniProtKB-ARBA"/>
</dbReference>
<evidence type="ECO:0000313" key="20">
    <source>
        <dbReference type="Proteomes" id="UP001501920"/>
    </source>
</evidence>
<dbReference type="InterPro" id="IPR016159">
    <property type="entry name" value="Cullin_repeat-like_dom_sf"/>
</dbReference>
<protein>
    <recommendedName>
        <fullName evidence="14">Cullin-4B</fullName>
    </recommendedName>
</protein>
<evidence type="ECO:0000256" key="14">
    <source>
        <dbReference type="ARBA" id="ARBA00068305"/>
    </source>
</evidence>
<dbReference type="GeneTree" id="ENSGT00940000155339"/>
<dbReference type="FunFam" id="3.30.230.130:FF:000001">
    <property type="entry name" value="Cullin 4A"/>
    <property type="match status" value="1"/>
</dbReference>
<evidence type="ECO:0000256" key="16">
    <source>
        <dbReference type="RuleBase" id="RU003829"/>
    </source>
</evidence>
<keyword evidence="8" id="KW-0227">DNA damage</keyword>
<reference evidence="19" key="2">
    <citation type="submission" date="2025-08" db="UniProtKB">
        <authorList>
            <consortium name="Ensembl"/>
        </authorList>
    </citation>
    <scope>IDENTIFICATION</scope>
</reference>
<keyword evidence="5" id="KW-0963">Cytoplasm</keyword>
<dbReference type="FunFam" id="1.20.1310.10:FF:000004">
    <property type="entry name" value="Cullin 4B"/>
    <property type="match status" value="1"/>
</dbReference>
<reference evidence="19 20" key="1">
    <citation type="submission" date="2020-10" db="EMBL/GenBank/DDBJ databases">
        <title>Pygocentrus nattereri (red-bellied piranha) genome, fPygNat1, primary haplotype.</title>
        <authorList>
            <person name="Myers G."/>
            <person name="Meyer A."/>
            <person name="Karagic N."/>
            <person name="Pippel M."/>
            <person name="Winkler S."/>
            <person name="Tracey A."/>
            <person name="Wood J."/>
            <person name="Formenti G."/>
            <person name="Howe K."/>
            <person name="Fedrigo O."/>
            <person name="Jarvis E.D."/>
        </authorList>
    </citation>
    <scope>NUCLEOTIDE SEQUENCE [LARGE SCALE GENOMIC DNA]</scope>
</reference>
<dbReference type="GO" id="GO:0031625">
    <property type="term" value="F:ubiquitin protein ligase binding"/>
    <property type="evidence" value="ECO:0007669"/>
    <property type="project" value="InterPro"/>
</dbReference>
<dbReference type="GO" id="GO:0006511">
    <property type="term" value="P:ubiquitin-dependent protein catabolic process"/>
    <property type="evidence" value="ECO:0007669"/>
    <property type="project" value="InterPro"/>
</dbReference>
<evidence type="ECO:0000256" key="15">
    <source>
        <dbReference type="PROSITE-ProRule" id="PRU00330"/>
    </source>
</evidence>
<evidence type="ECO:0000256" key="1">
    <source>
        <dbReference type="ARBA" id="ARBA00004123"/>
    </source>
</evidence>
<feature type="compositionally biased region" description="Low complexity" evidence="17">
    <location>
        <begin position="66"/>
        <end position="82"/>
    </location>
</feature>
<feature type="compositionally biased region" description="Basic and acidic residues" evidence="17">
    <location>
        <begin position="1"/>
        <end position="12"/>
    </location>
</feature>
<evidence type="ECO:0000256" key="9">
    <source>
        <dbReference type="ARBA" id="ARBA00022786"/>
    </source>
</evidence>
<reference evidence="19" key="3">
    <citation type="submission" date="2025-09" db="UniProtKB">
        <authorList>
            <consortium name="Ensembl"/>
        </authorList>
    </citation>
    <scope>IDENTIFICATION</scope>
</reference>
<dbReference type="InterPro" id="IPR019559">
    <property type="entry name" value="Cullin_neddylation_domain"/>
</dbReference>
<evidence type="ECO:0000256" key="13">
    <source>
        <dbReference type="ARBA" id="ARBA00023306"/>
    </source>
</evidence>
<evidence type="ECO:0000256" key="3">
    <source>
        <dbReference type="ARBA" id="ARBA00004906"/>
    </source>
</evidence>
<dbReference type="SUPFAM" id="SSF46785">
    <property type="entry name" value="Winged helix' DNA-binding domain"/>
    <property type="match status" value="1"/>
</dbReference>
<feature type="domain" description="Cullin family profile" evidence="18">
    <location>
        <begin position="514"/>
        <end position="742"/>
    </location>
</feature>
<dbReference type="PROSITE" id="PS50069">
    <property type="entry name" value="CULLIN_2"/>
    <property type="match status" value="1"/>
</dbReference>
<dbReference type="Pfam" id="PF26557">
    <property type="entry name" value="Cullin_AB"/>
    <property type="match status" value="1"/>
</dbReference>
<dbReference type="SUPFAM" id="SSF74788">
    <property type="entry name" value="Cullin repeat-like"/>
    <property type="match status" value="1"/>
</dbReference>
<evidence type="ECO:0000256" key="7">
    <source>
        <dbReference type="ARBA" id="ARBA00022553"/>
    </source>
</evidence>
<dbReference type="GO" id="GO:0031465">
    <property type="term" value="C:Cul4B-RING E3 ubiquitin ligase complex"/>
    <property type="evidence" value="ECO:0007669"/>
    <property type="project" value="UniProtKB-ARBA"/>
</dbReference>
<feature type="region of interest" description="Disordered" evidence="17">
    <location>
        <begin position="1"/>
        <end position="82"/>
    </location>
</feature>